<dbReference type="PANTHER" id="PTHR33175">
    <property type="entry name" value="DNA-BINDING PROTEIN HU"/>
    <property type="match status" value="1"/>
</dbReference>
<sequence>MVGITEISKPVAKKTGLSQKKAREVINAFLEEVLEQVNKGESVRIAGLGIFERRVQKARKVRNPRTGKMMKVGEKKKLVFKPSANIKYL</sequence>
<accession>Q3SA65</accession>
<dbReference type="PANTHER" id="PTHR33175:SF3">
    <property type="entry name" value="DNA-BINDING PROTEIN HU-BETA"/>
    <property type="match status" value="1"/>
</dbReference>
<organism evidence="3">
    <name type="scientific">uncultured euryarchaeote Alv-FOS4</name>
    <dbReference type="NCBI Taxonomy" id="337893"/>
    <lineage>
        <taxon>Archaea</taxon>
        <taxon>Methanobacteriati</taxon>
        <taxon>Methanobacteriota</taxon>
        <taxon>environmental samples</taxon>
    </lineage>
</organism>
<dbReference type="GO" id="GO:0030527">
    <property type="term" value="F:structural constituent of chromatin"/>
    <property type="evidence" value="ECO:0007669"/>
    <property type="project" value="InterPro"/>
</dbReference>
<dbReference type="SUPFAM" id="SSF47729">
    <property type="entry name" value="IHF-like DNA-binding proteins"/>
    <property type="match status" value="1"/>
</dbReference>
<dbReference type="CDD" id="cd13831">
    <property type="entry name" value="HU"/>
    <property type="match status" value="1"/>
</dbReference>
<dbReference type="SMART" id="SM00411">
    <property type="entry name" value="BHL"/>
    <property type="match status" value="1"/>
</dbReference>
<dbReference type="PRINTS" id="PR01727">
    <property type="entry name" value="DNABINDINGHU"/>
</dbReference>
<dbReference type="GO" id="GO:0005829">
    <property type="term" value="C:cytosol"/>
    <property type="evidence" value="ECO:0007669"/>
    <property type="project" value="TreeGrafter"/>
</dbReference>
<dbReference type="GO" id="GO:0003677">
    <property type="term" value="F:DNA binding"/>
    <property type="evidence" value="ECO:0007669"/>
    <property type="project" value="UniProtKB-KW"/>
</dbReference>
<dbReference type="EMBL" id="DQ118404">
    <property type="protein sequence ID" value="AAZ32517.1"/>
    <property type="molecule type" value="Genomic_DNA"/>
</dbReference>
<keyword evidence="1" id="KW-0238">DNA-binding</keyword>
<dbReference type="AlphaFoldDB" id="Q3SA65"/>
<evidence type="ECO:0000256" key="2">
    <source>
        <dbReference type="RuleBase" id="RU003939"/>
    </source>
</evidence>
<dbReference type="InterPro" id="IPR000119">
    <property type="entry name" value="Hist_DNA-bd"/>
</dbReference>
<proteinExistence type="inferred from homology"/>
<dbReference type="Gene3D" id="4.10.520.10">
    <property type="entry name" value="IHF-like DNA-binding proteins"/>
    <property type="match status" value="1"/>
</dbReference>
<evidence type="ECO:0000313" key="3">
    <source>
        <dbReference type="EMBL" id="AAZ32517.1"/>
    </source>
</evidence>
<comment type="similarity">
    <text evidence="2">Belongs to the bacterial histone-like protein family.</text>
</comment>
<evidence type="ECO:0000256" key="1">
    <source>
        <dbReference type="ARBA" id="ARBA00023125"/>
    </source>
</evidence>
<reference evidence="3" key="1">
    <citation type="submission" date="2005-07" db="EMBL/GenBank/DDBJ databases">
        <title>A hyperthermophilic lifestyle for uncultured Archaea of the DHVE2 lineage: evidence from environmental genomics.</title>
        <authorList>
            <person name="Moussard H."/>
            <person name="Hennecke G."/>
            <person name="Moreira D."/>
            <person name="Jouffe V."/>
            <person name="Lopez-Garcia P."/>
            <person name="Jeanthon C."/>
        </authorList>
    </citation>
    <scope>NUCLEOTIDE SEQUENCE</scope>
</reference>
<dbReference type="InterPro" id="IPR010992">
    <property type="entry name" value="IHF-like_DNA-bd_dom_sf"/>
</dbReference>
<protein>
    <submittedName>
        <fullName evidence="3">Nucleoid DNA binding protein</fullName>
    </submittedName>
</protein>
<name>Q3SA65_9EURY</name>
<dbReference type="Pfam" id="PF00216">
    <property type="entry name" value="Bac_DNA_binding"/>
    <property type="match status" value="1"/>
</dbReference>